<sequence>MFIIIPVLTIQQLEEERCPAGDYETEEGICCNKCSPGFKLLEKCHVSGHRSKCTPCVAGEFSDQMNSMTTCRRCKKCKASKHEYEVSPCEKGQNTICRCKEGYYKFSIDTETYDCVRCKKCRTDEIEIQPCTHEKNTVCECKESYYRVKDKCEPCSGCTLECTQHCSTPVKAKGPDQHHPQFINVIVGSVVAVFVLLAWGIFITYVATKHLIKRKMRSQSSISSDASKEASKDFLVSVIEHSEEVSLRTAVETPLGEQELSKLPDCVPMIPDLIYAVLDLVPVHHVKQLVRSLGVTDMEIEQAEMDHRFCREAHYQMLRAWAQRSSQAVGGGQGEMVHQPLLEELLDKLRQVHLSRAAEELETNLALKMPYVNGEFESVMKEMVQRRDSLNGEKQKDAETRETDVVDGLTTAADTIHNRGSAEKNKYSTIGYQRRTKQKVVTDFATLSKGSSSGAKSRTPLKQVFSSVVSQGVSEKTSEERGQLDLLIRDLEAFVVPASLKWIWKEESQGTVLENSWTDLVKSYSTMSKKQRHQQAALWEFVQTELIYINKLKIIKDLVIAALVNLNQHDILMEVTPELLFSNLLSVLQAHQLFWQEVVYPMLQEVRITGKPFDPMRLEAGCLQFHERFFVYHHYCWEVEINMEFTRGQMESNPHFVAFVQWVEKHPQCERMRLGDMQAKPHQRITKYPLLLKAVLKETQETLAQQALRAMLTTVNSFLESINGSMHLKDEQLALSISAQRLEGYAVEGINDEVDKFVRDICQFDLTYPIRGVGRNVVRKLLLEENLKLRGRKDSKVEVVALLFSDVLLLTKVQKKAERLKVVRPPLALDRTNCFPLKDGYSFVLVEVGELQCMMNVLILVTSTTESRSTWVDTIQRAKETLLTLRRQENNRLDNVRLHQLVSKPAGDHNNDDIEIEEQPLVQSKPESYINELTDVLNKKQTINGSEAADQDHPSDQISPINPGLPPRNPHHGSNAYKSVRKNIQTRQPEFKGHEWMEMGTGREQGGKQLQEDENIVETQMTNKQSIMWKRRGPYISKPNHYTQNEAAGPGRYPSTKAPSHRLELPDVDYPTDEESTSQVPHEPIIISRQQLARPSVEKRILTRSNSDIQLMTQDDRKNSFSSQFGDTDTETTLDVAGFPKNLKSPGLQRRRPGSTSQRPPTPTYKPFLHEPNQTLASPNSSLNSESEHGLQPKRNSLPSMFSPDTQRGLNQGSQRSTKSKTPNPNLKYSSDVEAFSESELPRTKFMTKKPKFKDFKSSSSPNVLNRGGQGACRPSDSSSTSHKEEKSPSTGYNPNEQTSRVEGVLERAIERAKDKSGIKRGQQVKTVRLRSGALRPSSPFNNASSPTPSEGGNETDLEEVALFRPRVLTVSTGWKEQLVDGDEDDKSSSNNVSYGVNVDWTGWCFDDDEVMDHLTPRGEGLLEGISRSLAGWDLNQSLEQDDGECSQV</sequence>
<dbReference type="InterPro" id="IPR011029">
    <property type="entry name" value="DEATH-like_dom_sf"/>
</dbReference>
<dbReference type="Gene3D" id="1.20.900.10">
    <property type="entry name" value="Dbl homology (DH) domain"/>
    <property type="match status" value="1"/>
</dbReference>
<dbReference type="SMART" id="SM00208">
    <property type="entry name" value="TNFR"/>
    <property type="match status" value="4"/>
</dbReference>
<dbReference type="InterPro" id="IPR033995">
    <property type="entry name" value="TNFRSF1A_N_teleost"/>
</dbReference>
<dbReference type="InterPro" id="IPR011993">
    <property type="entry name" value="PH-like_dom_sf"/>
</dbReference>
<dbReference type="Gene3D" id="1.10.533.10">
    <property type="entry name" value="Death Domain, Fas"/>
    <property type="match status" value="1"/>
</dbReference>
<evidence type="ECO:0000256" key="5">
    <source>
        <dbReference type="ARBA" id="ARBA00023180"/>
    </source>
</evidence>
<reference evidence="12 13" key="1">
    <citation type="submission" date="2021-06" db="EMBL/GenBank/DDBJ databases">
        <authorList>
            <person name="Palmer J.M."/>
        </authorList>
    </citation>
    <scope>NUCLEOTIDE SEQUENCE [LARGE SCALE GENOMIC DNA]</scope>
    <source>
        <strain evidence="12 13">MEX-2019</strain>
        <tissue evidence="12">Muscle</tissue>
    </source>
</reference>
<feature type="region of interest" description="Disordered" evidence="7">
    <location>
        <begin position="1108"/>
        <end position="1355"/>
    </location>
</feature>
<dbReference type="SMART" id="SM00325">
    <property type="entry name" value="RhoGEF"/>
    <property type="match status" value="1"/>
</dbReference>
<keyword evidence="1" id="KW-0053">Apoptosis</keyword>
<comment type="caution">
    <text evidence="6">Lacks conserved residue(s) required for the propagation of feature annotation.</text>
</comment>
<dbReference type="SMART" id="SM00005">
    <property type="entry name" value="DEATH"/>
    <property type="match status" value="1"/>
</dbReference>
<dbReference type="CDD" id="cd00160">
    <property type="entry name" value="RhoGEF"/>
    <property type="match status" value="1"/>
</dbReference>
<dbReference type="SUPFAM" id="SSF47986">
    <property type="entry name" value="DEATH domain"/>
    <property type="match status" value="1"/>
</dbReference>
<feature type="compositionally biased region" description="Polar residues" evidence="7">
    <location>
        <begin position="1289"/>
        <end position="1301"/>
    </location>
</feature>
<feature type="compositionally biased region" description="Polar residues" evidence="7">
    <location>
        <begin position="1172"/>
        <end position="1185"/>
    </location>
</feature>
<keyword evidence="8" id="KW-1133">Transmembrane helix</keyword>
<feature type="region of interest" description="Disordered" evidence="7">
    <location>
        <begin position="946"/>
        <end position="976"/>
    </location>
</feature>
<feature type="transmembrane region" description="Helical" evidence="8">
    <location>
        <begin position="182"/>
        <end position="207"/>
    </location>
</feature>
<dbReference type="InterPro" id="IPR035899">
    <property type="entry name" value="DBL_dom_sf"/>
</dbReference>
<dbReference type="SUPFAM" id="SSF57586">
    <property type="entry name" value="TNF receptor-like"/>
    <property type="match status" value="3"/>
</dbReference>
<dbReference type="PROSITE" id="PS50050">
    <property type="entry name" value="TNFR_NGFR_2"/>
    <property type="match status" value="2"/>
</dbReference>
<name>A0AAV9S1H8_9TELE</name>
<protein>
    <submittedName>
        <fullName evidence="12">Uncharacterized protein</fullName>
    </submittedName>
</protein>
<feature type="domain" description="TNFR-Cys" evidence="11">
    <location>
        <begin position="55"/>
        <end position="97"/>
    </location>
</feature>
<proteinExistence type="predicted"/>
<feature type="domain" description="TNFR-Cys" evidence="11">
    <location>
        <begin position="98"/>
        <end position="139"/>
    </location>
</feature>
<keyword evidence="8" id="KW-0812">Transmembrane</keyword>
<feature type="disulfide bond" evidence="6">
    <location>
        <begin position="121"/>
        <end position="139"/>
    </location>
</feature>
<feature type="disulfide bond" evidence="6">
    <location>
        <begin position="56"/>
        <end position="71"/>
    </location>
</feature>
<dbReference type="Pfam" id="PF00020">
    <property type="entry name" value="TNFR_c6"/>
    <property type="match status" value="2"/>
</dbReference>
<feature type="compositionally biased region" description="Basic and acidic residues" evidence="7">
    <location>
        <begin position="1304"/>
        <end position="1318"/>
    </location>
</feature>
<dbReference type="PROSITE" id="PS50010">
    <property type="entry name" value="DH_2"/>
    <property type="match status" value="1"/>
</dbReference>
<evidence type="ECO:0000259" key="11">
    <source>
        <dbReference type="PROSITE" id="PS50050"/>
    </source>
</evidence>
<feature type="domain" description="Death" evidence="10">
    <location>
        <begin position="287"/>
        <end position="365"/>
    </location>
</feature>
<evidence type="ECO:0000313" key="13">
    <source>
        <dbReference type="Proteomes" id="UP001311232"/>
    </source>
</evidence>
<dbReference type="GO" id="GO:0007266">
    <property type="term" value="P:Rho protein signal transduction"/>
    <property type="evidence" value="ECO:0007669"/>
    <property type="project" value="TreeGrafter"/>
</dbReference>
<keyword evidence="2" id="KW-0732">Signal</keyword>
<dbReference type="InterPro" id="IPR033994">
    <property type="entry name" value="TNFRSF1A_death"/>
</dbReference>
<dbReference type="CDD" id="cd15834">
    <property type="entry name" value="TNFRSF1A_teleost"/>
    <property type="match status" value="1"/>
</dbReference>
<feature type="repeat" description="TNFR-Cys" evidence="6">
    <location>
        <begin position="98"/>
        <end position="139"/>
    </location>
</feature>
<keyword evidence="3" id="KW-0677">Repeat</keyword>
<dbReference type="EMBL" id="JAHHUM010000994">
    <property type="protein sequence ID" value="KAK5615171.1"/>
    <property type="molecule type" value="Genomic_DNA"/>
</dbReference>
<evidence type="ECO:0000259" key="9">
    <source>
        <dbReference type="PROSITE" id="PS50010"/>
    </source>
</evidence>
<dbReference type="Proteomes" id="UP001311232">
    <property type="component" value="Unassembled WGS sequence"/>
</dbReference>
<dbReference type="InterPro" id="IPR001368">
    <property type="entry name" value="TNFR/NGFR_Cys_rich_reg"/>
</dbReference>
<dbReference type="GO" id="GO:0005886">
    <property type="term" value="C:plasma membrane"/>
    <property type="evidence" value="ECO:0007669"/>
    <property type="project" value="TreeGrafter"/>
</dbReference>
<dbReference type="PANTHER" id="PTHR13217">
    <property type="entry name" value="PLECKSTRIN HOMOLOGY DOMAIN-CONTAINING FAMILY G MEMBER 7"/>
    <property type="match status" value="1"/>
</dbReference>
<evidence type="ECO:0000256" key="7">
    <source>
        <dbReference type="SAM" id="MobiDB-lite"/>
    </source>
</evidence>
<dbReference type="InterPro" id="IPR000488">
    <property type="entry name" value="Death_dom"/>
</dbReference>
<dbReference type="PANTHER" id="PTHR13217:SF10">
    <property type="entry name" value="PLECKSTRIN HOMOLOGY DOMAIN-CONTAINING FAMILY G MEMBER 6 ISOFORM X1"/>
    <property type="match status" value="1"/>
</dbReference>
<organism evidence="12 13">
    <name type="scientific">Crenichthys baileyi</name>
    <name type="common">White River springfish</name>
    <dbReference type="NCBI Taxonomy" id="28760"/>
    <lineage>
        <taxon>Eukaryota</taxon>
        <taxon>Metazoa</taxon>
        <taxon>Chordata</taxon>
        <taxon>Craniata</taxon>
        <taxon>Vertebrata</taxon>
        <taxon>Euteleostomi</taxon>
        <taxon>Actinopterygii</taxon>
        <taxon>Neopterygii</taxon>
        <taxon>Teleostei</taxon>
        <taxon>Neoteleostei</taxon>
        <taxon>Acanthomorphata</taxon>
        <taxon>Ovalentaria</taxon>
        <taxon>Atherinomorphae</taxon>
        <taxon>Cyprinodontiformes</taxon>
        <taxon>Goodeidae</taxon>
        <taxon>Crenichthys</taxon>
    </lineage>
</organism>
<dbReference type="Gene3D" id="2.30.29.30">
    <property type="entry name" value="Pleckstrin-homology domain (PH domain)/Phosphotyrosine-binding domain (PTB)"/>
    <property type="match status" value="1"/>
</dbReference>
<dbReference type="GO" id="GO:0030139">
    <property type="term" value="C:endocytic vesicle"/>
    <property type="evidence" value="ECO:0007669"/>
    <property type="project" value="TreeGrafter"/>
</dbReference>
<dbReference type="GO" id="GO:0006915">
    <property type="term" value="P:apoptotic process"/>
    <property type="evidence" value="ECO:0007669"/>
    <property type="project" value="UniProtKB-KW"/>
</dbReference>
<dbReference type="GO" id="GO:0030424">
    <property type="term" value="C:axon"/>
    <property type="evidence" value="ECO:0007669"/>
    <property type="project" value="TreeGrafter"/>
</dbReference>
<feature type="compositionally biased region" description="Polar residues" evidence="7">
    <location>
        <begin position="1339"/>
        <end position="1353"/>
    </location>
</feature>
<evidence type="ECO:0000313" key="12">
    <source>
        <dbReference type="EMBL" id="KAK5615171.1"/>
    </source>
</evidence>
<dbReference type="PROSITE" id="PS50017">
    <property type="entry name" value="DEATH_DOMAIN"/>
    <property type="match status" value="1"/>
</dbReference>
<dbReference type="Gene3D" id="2.10.50.10">
    <property type="entry name" value="Tumor Necrosis Factor Receptor, subunit A, domain 2"/>
    <property type="match status" value="3"/>
</dbReference>
<dbReference type="SUPFAM" id="SSF48065">
    <property type="entry name" value="DBL homology domain (DH-domain)"/>
    <property type="match status" value="1"/>
</dbReference>
<evidence type="ECO:0000256" key="3">
    <source>
        <dbReference type="ARBA" id="ARBA00022737"/>
    </source>
</evidence>
<feature type="compositionally biased region" description="Polar residues" evidence="7">
    <location>
        <begin position="1194"/>
        <end position="1229"/>
    </location>
</feature>
<keyword evidence="13" id="KW-1185">Reference proteome</keyword>
<dbReference type="Pfam" id="PF00621">
    <property type="entry name" value="RhoGEF"/>
    <property type="match status" value="1"/>
</dbReference>
<dbReference type="GO" id="GO:0045087">
    <property type="term" value="P:innate immune response"/>
    <property type="evidence" value="ECO:0007669"/>
    <property type="project" value="InterPro"/>
</dbReference>
<accession>A0AAV9S1H8</accession>
<dbReference type="InterPro" id="IPR040181">
    <property type="entry name" value="PKHG5/7"/>
</dbReference>
<evidence type="ECO:0000256" key="1">
    <source>
        <dbReference type="ARBA" id="ARBA00022703"/>
    </source>
</evidence>
<dbReference type="GO" id="GO:0043542">
    <property type="term" value="P:endothelial cell migration"/>
    <property type="evidence" value="ECO:0007669"/>
    <property type="project" value="TreeGrafter"/>
</dbReference>
<dbReference type="PROSITE" id="PS00652">
    <property type="entry name" value="TNFR_NGFR_1"/>
    <property type="match status" value="1"/>
</dbReference>
<evidence type="ECO:0000256" key="2">
    <source>
        <dbReference type="ARBA" id="ARBA00022729"/>
    </source>
</evidence>
<dbReference type="InterPro" id="IPR000219">
    <property type="entry name" value="DH_dom"/>
</dbReference>
<dbReference type="CDD" id="cd08313">
    <property type="entry name" value="Death_TNFR1"/>
    <property type="match status" value="1"/>
</dbReference>
<evidence type="ECO:0000256" key="4">
    <source>
        <dbReference type="ARBA" id="ARBA00023157"/>
    </source>
</evidence>
<feature type="compositionally biased region" description="Polar residues" evidence="7">
    <location>
        <begin position="1120"/>
        <end position="1133"/>
    </location>
</feature>
<keyword evidence="8" id="KW-0472">Membrane</keyword>
<evidence type="ECO:0000256" key="6">
    <source>
        <dbReference type="PROSITE-ProRule" id="PRU00206"/>
    </source>
</evidence>
<feature type="domain" description="DH" evidence="9">
    <location>
        <begin position="533"/>
        <end position="725"/>
    </location>
</feature>
<comment type="caution">
    <text evidence="12">The sequence shown here is derived from an EMBL/GenBank/DDBJ whole genome shotgun (WGS) entry which is preliminary data.</text>
</comment>
<gene>
    <name evidence="12" type="ORF">CRENBAI_004739</name>
</gene>
<keyword evidence="5" id="KW-0325">Glycoprotein</keyword>
<dbReference type="Pfam" id="PF00531">
    <property type="entry name" value="Death"/>
    <property type="match status" value="1"/>
</dbReference>
<keyword evidence="4 6" id="KW-1015">Disulfide bond</keyword>
<dbReference type="SUPFAM" id="SSF50729">
    <property type="entry name" value="PH domain-like"/>
    <property type="match status" value="1"/>
</dbReference>
<feature type="repeat" description="TNFR-Cys" evidence="6">
    <location>
        <begin position="55"/>
        <end position="97"/>
    </location>
</feature>
<feature type="region of interest" description="Disordered" evidence="7">
    <location>
        <begin position="1040"/>
        <end position="1059"/>
    </location>
</feature>
<dbReference type="GO" id="GO:0005085">
    <property type="term" value="F:guanyl-nucleotide exchange factor activity"/>
    <property type="evidence" value="ECO:0007669"/>
    <property type="project" value="InterPro"/>
</dbReference>
<evidence type="ECO:0000259" key="10">
    <source>
        <dbReference type="PROSITE" id="PS50017"/>
    </source>
</evidence>
<evidence type="ECO:0000256" key="8">
    <source>
        <dbReference type="SAM" id="Phobius"/>
    </source>
</evidence>
<feature type="disulfide bond" evidence="6">
    <location>
        <begin position="118"/>
        <end position="131"/>
    </location>
</feature>